<protein>
    <recommendedName>
        <fullName evidence="2 5">Methionyl-tRNA formyltransferase</fullName>
        <ecNumber evidence="2 5">2.1.2.9</ecNumber>
    </recommendedName>
</protein>
<organism evidence="8 9">
    <name type="scientific">Tepidiforma thermophila (strain KCTC 52669 / CGMCC 1.13589 / G233)</name>
    <dbReference type="NCBI Taxonomy" id="2761530"/>
    <lineage>
        <taxon>Bacteria</taxon>
        <taxon>Bacillati</taxon>
        <taxon>Chloroflexota</taxon>
        <taxon>Tepidiformia</taxon>
        <taxon>Tepidiformales</taxon>
        <taxon>Tepidiformaceae</taxon>
        <taxon>Tepidiforma</taxon>
    </lineage>
</organism>
<dbReference type="CDD" id="cd08646">
    <property type="entry name" value="FMT_core_Met-tRNA-FMT_N"/>
    <property type="match status" value="1"/>
</dbReference>
<dbReference type="InterPro" id="IPR044135">
    <property type="entry name" value="Met-tRNA-FMT_C"/>
</dbReference>
<dbReference type="PANTHER" id="PTHR11138">
    <property type="entry name" value="METHIONYL-TRNA FORMYLTRANSFERASE"/>
    <property type="match status" value="1"/>
</dbReference>
<dbReference type="NCBIfam" id="TIGR00460">
    <property type="entry name" value="fmt"/>
    <property type="match status" value="1"/>
</dbReference>
<gene>
    <name evidence="5" type="primary">fmt</name>
    <name evidence="8" type="ORF">A9A59_1431</name>
</gene>
<sequence length="311" mass="32902">MSARLAFFGSPAFAVPSLRALASAGYELVLVVTQPDRPAGRGGRLTPPPVKAAAEELGLRIVQPTSVRGEAFREELAALGLDAAVVAAYGKILPQGVLDTARRGFVNVHASLLPRWRGASPVAAAILAGDTITGVSIMEMVLEMDAGPVISRAEEPILPTDTTGSLEARLAELGARELVQVLPDWLAGRVTVQPQDPSQVTTCGLIRKEDGHLRATMTAAEAERATRAYDPWPGAYIIYRGQPLKCWRGRVAAGPEAAPGSMTVFDGEPAVRFTDGWLVLTEVQRPGGRRTSGRAFVAGERGRLAPEAVLA</sequence>
<evidence type="ECO:0000313" key="8">
    <source>
        <dbReference type="EMBL" id="PFG74218.1"/>
    </source>
</evidence>
<dbReference type="SUPFAM" id="SSF53328">
    <property type="entry name" value="Formyltransferase"/>
    <property type="match status" value="1"/>
</dbReference>
<evidence type="ECO:0000256" key="1">
    <source>
        <dbReference type="ARBA" id="ARBA00010699"/>
    </source>
</evidence>
<dbReference type="AlphaFoldDB" id="A0A2A9HEJ0"/>
<comment type="similarity">
    <text evidence="1 5">Belongs to the Fmt family.</text>
</comment>
<evidence type="ECO:0000256" key="5">
    <source>
        <dbReference type="HAMAP-Rule" id="MF_00182"/>
    </source>
</evidence>
<comment type="caution">
    <text evidence="8">The sequence shown here is derived from an EMBL/GenBank/DDBJ whole genome shotgun (WGS) entry which is preliminary data.</text>
</comment>
<dbReference type="HAMAP" id="MF_00182">
    <property type="entry name" value="Formyl_trans"/>
    <property type="match status" value="1"/>
</dbReference>
<dbReference type="InterPro" id="IPR036477">
    <property type="entry name" value="Formyl_transf_N_sf"/>
</dbReference>
<feature type="binding site" evidence="5">
    <location>
        <begin position="111"/>
        <end position="114"/>
    </location>
    <ligand>
        <name>(6S)-5,6,7,8-tetrahydrofolate</name>
        <dbReference type="ChEBI" id="CHEBI:57453"/>
    </ligand>
</feature>
<evidence type="ECO:0000259" key="7">
    <source>
        <dbReference type="Pfam" id="PF02911"/>
    </source>
</evidence>
<reference evidence="8 9" key="1">
    <citation type="submission" date="2017-09" db="EMBL/GenBank/DDBJ databases">
        <title>Sequencing the genomes of two abundant thermophiles in Great Basin hot springs: Thermocrinis jamiesonii and novel Chloroflexi Thermoflexus hugenholtzii.</title>
        <authorList>
            <person name="Hedlund B."/>
        </authorList>
    </citation>
    <scope>NUCLEOTIDE SEQUENCE [LARGE SCALE GENOMIC DNA]</scope>
    <source>
        <strain evidence="8 9">G233</strain>
    </source>
</reference>
<dbReference type="Gene3D" id="3.40.50.12230">
    <property type="match status" value="1"/>
</dbReference>
<dbReference type="EMBL" id="PDJQ01000001">
    <property type="protein sequence ID" value="PFG74218.1"/>
    <property type="molecule type" value="Genomic_DNA"/>
</dbReference>
<accession>A0A2A9HEJ0</accession>
<evidence type="ECO:0000313" key="9">
    <source>
        <dbReference type="Proteomes" id="UP000223071"/>
    </source>
</evidence>
<dbReference type="InterPro" id="IPR002376">
    <property type="entry name" value="Formyl_transf_N"/>
</dbReference>
<keyword evidence="9" id="KW-1185">Reference proteome</keyword>
<dbReference type="InterPro" id="IPR011034">
    <property type="entry name" value="Formyl_transferase-like_C_sf"/>
</dbReference>
<dbReference type="Pfam" id="PF02911">
    <property type="entry name" value="Formyl_trans_C"/>
    <property type="match status" value="1"/>
</dbReference>
<dbReference type="SUPFAM" id="SSF50486">
    <property type="entry name" value="FMT C-terminal domain-like"/>
    <property type="match status" value="1"/>
</dbReference>
<dbReference type="InterPro" id="IPR005793">
    <property type="entry name" value="Formyl_trans_C"/>
</dbReference>
<keyword evidence="4 5" id="KW-0648">Protein biosynthesis</keyword>
<evidence type="ECO:0000256" key="2">
    <source>
        <dbReference type="ARBA" id="ARBA00012261"/>
    </source>
</evidence>
<dbReference type="EC" id="2.1.2.9" evidence="2 5"/>
<proteinExistence type="inferred from homology"/>
<evidence type="ECO:0000259" key="6">
    <source>
        <dbReference type="Pfam" id="PF00551"/>
    </source>
</evidence>
<dbReference type="PANTHER" id="PTHR11138:SF5">
    <property type="entry name" value="METHIONYL-TRNA FORMYLTRANSFERASE, MITOCHONDRIAL"/>
    <property type="match status" value="1"/>
</dbReference>
<dbReference type="RefSeq" id="WP_133117544.1">
    <property type="nucleotide sequence ID" value="NZ_PDJQ01000001.1"/>
</dbReference>
<feature type="domain" description="Formyl transferase N-terminal" evidence="6">
    <location>
        <begin position="4"/>
        <end position="182"/>
    </location>
</feature>
<evidence type="ECO:0000256" key="3">
    <source>
        <dbReference type="ARBA" id="ARBA00022679"/>
    </source>
</evidence>
<comment type="catalytic activity">
    <reaction evidence="5">
        <text>L-methionyl-tRNA(fMet) + (6R)-10-formyltetrahydrofolate = N-formyl-L-methionyl-tRNA(fMet) + (6S)-5,6,7,8-tetrahydrofolate + H(+)</text>
        <dbReference type="Rhea" id="RHEA:24380"/>
        <dbReference type="Rhea" id="RHEA-COMP:9952"/>
        <dbReference type="Rhea" id="RHEA-COMP:9953"/>
        <dbReference type="ChEBI" id="CHEBI:15378"/>
        <dbReference type="ChEBI" id="CHEBI:57453"/>
        <dbReference type="ChEBI" id="CHEBI:78530"/>
        <dbReference type="ChEBI" id="CHEBI:78844"/>
        <dbReference type="ChEBI" id="CHEBI:195366"/>
        <dbReference type="EC" id="2.1.2.9"/>
    </reaction>
</comment>
<name>A0A2A9HEJ0_TEPT2</name>
<comment type="function">
    <text evidence="5">Attaches a formyl group to the free amino group of methionyl-tRNA(fMet). The formyl group appears to play a dual role in the initiator identity of N-formylmethionyl-tRNA by promoting its recognition by IF2 and preventing the misappropriation of this tRNA by the elongation apparatus.</text>
</comment>
<dbReference type="InterPro" id="IPR005794">
    <property type="entry name" value="Fmt"/>
</dbReference>
<keyword evidence="3 5" id="KW-0808">Transferase</keyword>
<dbReference type="GO" id="GO:0004479">
    <property type="term" value="F:methionyl-tRNA formyltransferase activity"/>
    <property type="evidence" value="ECO:0007669"/>
    <property type="project" value="UniProtKB-UniRule"/>
</dbReference>
<dbReference type="GO" id="GO:0005829">
    <property type="term" value="C:cytosol"/>
    <property type="evidence" value="ECO:0007669"/>
    <property type="project" value="TreeGrafter"/>
</dbReference>
<dbReference type="InterPro" id="IPR041711">
    <property type="entry name" value="Met-tRNA-FMT_N"/>
</dbReference>
<evidence type="ECO:0000256" key="4">
    <source>
        <dbReference type="ARBA" id="ARBA00022917"/>
    </source>
</evidence>
<dbReference type="CDD" id="cd08704">
    <property type="entry name" value="Met_tRNA_FMT_C"/>
    <property type="match status" value="1"/>
</dbReference>
<dbReference type="Pfam" id="PF00551">
    <property type="entry name" value="Formyl_trans_N"/>
    <property type="match status" value="1"/>
</dbReference>
<dbReference type="Proteomes" id="UP000223071">
    <property type="component" value="Unassembled WGS sequence"/>
</dbReference>
<feature type="domain" description="Formyl transferase C-terminal" evidence="7">
    <location>
        <begin position="206"/>
        <end position="300"/>
    </location>
</feature>